<feature type="chain" id="PRO_5014876157" evidence="2">
    <location>
        <begin position="22"/>
        <end position="123"/>
    </location>
</feature>
<dbReference type="SUPFAM" id="SSF50494">
    <property type="entry name" value="Trypsin-like serine proteases"/>
    <property type="match status" value="1"/>
</dbReference>
<evidence type="ECO:0000313" key="3">
    <source>
        <dbReference type="EMBL" id="MBW79917.1"/>
    </source>
</evidence>
<keyword evidence="2" id="KW-0732">Signal</keyword>
<organism evidence="3">
    <name type="scientific">Anopheles darlingi</name>
    <name type="common">Mosquito</name>
    <dbReference type="NCBI Taxonomy" id="43151"/>
    <lineage>
        <taxon>Eukaryota</taxon>
        <taxon>Metazoa</taxon>
        <taxon>Ecdysozoa</taxon>
        <taxon>Arthropoda</taxon>
        <taxon>Hexapoda</taxon>
        <taxon>Insecta</taxon>
        <taxon>Pterygota</taxon>
        <taxon>Neoptera</taxon>
        <taxon>Endopterygota</taxon>
        <taxon>Diptera</taxon>
        <taxon>Nematocera</taxon>
        <taxon>Culicoidea</taxon>
        <taxon>Culicidae</taxon>
        <taxon>Anophelinae</taxon>
        <taxon>Anopheles</taxon>
    </lineage>
</organism>
<feature type="region of interest" description="Disordered" evidence="1">
    <location>
        <begin position="102"/>
        <end position="123"/>
    </location>
</feature>
<evidence type="ECO:0000256" key="1">
    <source>
        <dbReference type="SAM" id="MobiDB-lite"/>
    </source>
</evidence>
<dbReference type="VEuPathDB" id="VectorBase:ADAR2_011176"/>
<feature type="signal peptide" evidence="2">
    <location>
        <begin position="1"/>
        <end position="21"/>
    </location>
</feature>
<dbReference type="AlphaFoldDB" id="A0A2M4DQT6"/>
<reference evidence="3" key="1">
    <citation type="submission" date="2018-01" db="EMBL/GenBank/DDBJ databases">
        <title>An insight into the sialome of Amazonian anophelines.</title>
        <authorList>
            <person name="Ribeiro J.M."/>
            <person name="Scarpassa V."/>
            <person name="Calvo E."/>
        </authorList>
    </citation>
    <scope>NUCLEOTIDE SEQUENCE</scope>
</reference>
<protein>
    <submittedName>
        <fullName evidence="3">Putative secreted protein</fullName>
    </submittedName>
</protein>
<dbReference type="EMBL" id="GGFL01015739">
    <property type="protein sequence ID" value="MBW79917.1"/>
    <property type="molecule type" value="Transcribed_RNA"/>
</dbReference>
<dbReference type="Gene3D" id="2.40.10.10">
    <property type="entry name" value="Trypsin-like serine proteases"/>
    <property type="match status" value="1"/>
</dbReference>
<evidence type="ECO:0000256" key="2">
    <source>
        <dbReference type="SAM" id="SignalP"/>
    </source>
</evidence>
<sequence>MKHSVKLILLAVLFCAYCTNAQEDDVTDPDTDADPTVALDGTNQLDTKRAGRITGGTIASIGDYPYIAAILITNGANSIESFIGVIINDNQVLTSAHTVDPNRLPGGIKSVSEGNEAKKRGNN</sequence>
<dbReference type="InterPro" id="IPR009003">
    <property type="entry name" value="Peptidase_S1_PA"/>
</dbReference>
<proteinExistence type="predicted"/>
<accession>A0A2M4DQT6</accession>
<name>A0A2M4DQT6_ANODA</name>
<dbReference type="InterPro" id="IPR043504">
    <property type="entry name" value="Peptidase_S1_PA_chymotrypsin"/>
</dbReference>